<reference evidence="4" key="1">
    <citation type="submission" date="2020-05" db="EMBL/GenBank/DDBJ databases">
        <authorList>
            <person name="Chiriac C."/>
            <person name="Salcher M."/>
            <person name="Ghai R."/>
            <person name="Kavagutti S V."/>
        </authorList>
    </citation>
    <scope>NUCLEOTIDE SEQUENCE</scope>
</reference>
<dbReference type="AlphaFoldDB" id="A0A6J7QF17"/>
<dbReference type="EMBL" id="CAFBOL010000127">
    <property type="protein sequence ID" value="CAB5014869.1"/>
    <property type="molecule type" value="Genomic_DNA"/>
</dbReference>
<sequence>MAEVTAYIHIGPASRGRFAGRAPVPTHVLYLLEGSRPVLQLVPTDPAEVGQTVSWIPRGPDTILSDALVMLAAIVVGDLETNQALGRVNTLRIDDGPYELPEAAGLAVSAACAGLAAASVVVAVCAGSSITRQLQVLVDIDGEVEVLTTSYLAYGSGEQRFANGDLGAGDA</sequence>
<evidence type="ECO:0000313" key="1">
    <source>
        <dbReference type="EMBL" id="CAB4364444.1"/>
    </source>
</evidence>
<gene>
    <name evidence="2" type="ORF">UFOPK2656_02043</name>
    <name evidence="3" type="ORF">UFOPK3651_02286</name>
    <name evidence="4" type="ORF">UFOPK3931_03011</name>
    <name evidence="1" type="ORF">UFOPK4189_02205</name>
</gene>
<accession>A0A6J7QF17</accession>
<organism evidence="4">
    <name type="scientific">freshwater metagenome</name>
    <dbReference type="NCBI Taxonomy" id="449393"/>
    <lineage>
        <taxon>unclassified sequences</taxon>
        <taxon>metagenomes</taxon>
        <taxon>ecological metagenomes</taxon>
    </lineage>
</organism>
<dbReference type="EMBL" id="CAEZYF010000013">
    <property type="protein sequence ID" value="CAB4730045.1"/>
    <property type="molecule type" value="Genomic_DNA"/>
</dbReference>
<name>A0A6J7QF17_9ZZZZ</name>
<evidence type="ECO:0000313" key="2">
    <source>
        <dbReference type="EMBL" id="CAB4730045.1"/>
    </source>
</evidence>
<evidence type="ECO:0000313" key="4">
    <source>
        <dbReference type="EMBL" id="CAB5014869.1"/>
    </source>
</evidence>
<protein>
    <submittedName>
        <fullName evidence="4">Unannotated protein</fullName>
    </submittedName>
</protein>
<proteinExistence type="predicted"/>
<dbReference type="EMBL" id="CAESGF010000013">
    <property type="protein sequence ID" value="CAB4364444.1"/>
    <property type="molecule type" value="Genomic_DNA"/>
</dbReference>
<evidence type="ECO:0000313" key="3">
    <source>
        <dbReference type="EMBL" id="CAB4942403.1"/>
    </source>
</evidence>
<dbReference type="EMBL" id="CAFBMT010000014">
    <property type="protein sequence ID" value="CAB4942403.1"/>
    <property type="molecule type" value="Genomic_DNA"/>
</dbReference>